<feature type="region of interest" description="Disordered" evidence="1">
    <location>
        <begin position="1"/>
        <end position="46"/>
    </location>
</feature>
<sequence length="147" mass="17545">MYHQQPHNMQMPYGNMMPDQHSQGQQMGGHHQMPMQQHMQQPMQQSPQEMKEYCEKHMYYFVIIEMQDGSRYDGIIVNIDAENVYVLMPAGDEDESGESSDERQFGYGYGGYGPGYGGYGYPYRFRRFRRYRFPFFGIRSFFFPFFI</sequence>
<keyword evidence="3" id="KW-1185">Reference proteome</keyword>
<reference evidence="2 3" key="1">
    <citation type="submission" date="2024-09" db="EMBL/GenBank/DDBJ databases">
        <authorList>
            <person name="Sun Q."/>
            <person name="Mori K."/>
        </authorList>
    </citation>
    <scope>NUCLEOTIDE SEQUENCE [LARGE SCALE GENOMIC DNA]</scope>
    <source>
        <strain evidence="2 3">NCAIM B.02529</strain>
    </source>
</reference>
<organism evidence="2 3">
    <name type="scientific">Pontibacillus salicampi</name>
    <dbReference type="NCBI Taxonomy" id="1449801"/>
    <lineage>
        <taxon>Bacteria</taxon>
        <taxon>Bacillati</taxon>
        <taxon>Bacillota</taxon>
        <taxon>Bacilli</taxon>
        <taxon>Bacillales</taxon>
        <taxon>Bacillaceae</taxon>
        <taxon>Pontibacillus</taxon>
    </lineage>
</organism>
<name>A0ABV6LMP2_9BACI</name>
<protein>
    <submittedName>
        <fullName evidence="2">Uncharacterized protein</fullName>
    </submittedName>
</protein>
<proteinExistence type="predicted"/>
<dbReference type="RefSeq" id="WP_377346561.1">
    <property type="nucleotide sequence ID" value="NZ_JBHLTP010000005.1"/>
</dbReference>
<evidence type="ECO:0000313" key="3">
    <source>
        <dbReference type="Proteomes" id="UP001589836"/>
    </source>
</evidence>
<comment type="caution">
    <text evidence="2">The sequence shown here is derived from an EMBL/GenBank/DDBJ whole genome shotgun (WGS) entry which is preliminary data.</text>
</comment>
<feature type="compositionally biased region" description="Low complexity" evidence="1">
    <location>
        <begin position="20"/>
        <end position="46"/>
    </location>
</feature>
<evidence type="ECO:0000313" key="2">
    <source>
        <dbReference type="EMBL" id="MFC0523579.1"/>
    </source>
</evidence>
<evidence type="ECO:0000256" key="1">
    <source>
        <dbReference type="SAM" id="MobiDB-lite"/>
    </source>
</evidence>
<dbReference type="Proteomes" id="UP001589836">
    <property type="component" value="Unassembled WGS sequence"/>
</dbReference>
<dbReference type="EMBL" id="JBHLTP010000005">
    <property type="protein sequence ID" value="MFC0523579.1"/>
    <property type="molecule type" value="Genomic_DNA"/>
</dbReference>
<gene>
    <name evidence="2" type="ORF">ACFFGV_08270</name>
</gene>
<accession>A0ABV6LMP2</accession>